<dbReference type="GO" id="GO:0004553">
    <property type="term" value="F:hydrolase activity, hydrolyzing O-glycosyl compounds"/>
    <property type="evidence" value="ECO:0007669"/>
    <property type="project" value="InterPro"/>
</dbReference>
<evidence type="ECO:0000256" key="1">
    <source>
        <dbReference type="ARBA" id="ARBA00009809"/>
    </source>
</evidence>
<proteinExistence type="inferred from homology"/>
<dbReference type="PRINTS" id="PR00742">
    <property type="entry name" value="GLHYDRLASE35"/>
</dbReference>
<evidence type="ECO:0000259" key="4">
    <source>
        <dbReference type="Pfam" id="PF01301"/>
    </source>
</evidence>
<reference evidence="5" key="1">
    <citation type="submission" date="2021-06" db="EMBL/GenBank/DDBJ databases">
        <authorList>
            <person name="Kallberg Y."/>
            <person name="Tangrot J."/>
            <person name="Rosling A."/>
        </authorList>
    </citation>
    <scope>NUCLEOTIDE SEQUENCE</scope>
    <source>
        <strain evidence="5">IN212</strain>
    </source>
</reference>
<dbReference type="InterPro" id="IPR001944">
    <property type="entry name" value="Glycoside_Hdrlase_35"/>
</dbReference>
<comment type="similarity">
    <text evidence="1 2">Belongs to the glycosyl hydrolase 35 family.</text>
</comment>
<keyword evidence="3" id="KW-0472">Membrane</keyword>
<keyword evidence="6" id="KW-1185">Reference proteome</keyword>
<dbReference type="SUPFAM" id="SSF51445">
    <property type="entry name" value="(Trans)glycosidases"/>
    <property type="match status" value="1"/>
</dbReference>
<dbReference type="Gene3D" id="3.20.20.80">
    <property type="entry name" value="Glycosidases"/>
    <property type="match status" value="1"/>
</dbReference>
<evidence type="ECO:0000313" key="5">
    <source>
        <dbReference type="EMBL" id="CAG8569780.1"/>
    </source>
</evidence>
<feature type="transmembrane region" description="Helical" evidence="3">
    <location>
        <begin position="6"/>
        <end position="25"/>
    </location>
</feature>
<dbReference type="InterPro" id="IPR031330">
    <property type="entry name" value="Gly_Hdrlase_35_cat"/>
</dbReference>
<gene>
    <name evidence="5" type="ORF">RFULGI_LOCUS5405</name>
</gene>
<feature type="domain" description="Glycoside hydrolase 35 catalytic" evidence="4">
    <location>
        <begin position="57"/>
        <end position="216"/>
    </location>
</feature>
<accession>A0A9N9G117</accession>
<dbReference type="InterPro" id="IPR017853">
    <property type="entry name" value="GH"/>
</dbReference>
<dbReference type="Gene3D" id="2.60.120.260">
    <property type="entry name" value="Galactose-binding domain-like"/>
    <property type="match status" value="1"/>
</dbReference>
<evidence type="ECO:0000256" key="2">
    <source>
        <dbReference type="RuleBase" id="RU003679"/>
    </source>
</evidence>
<dbReference type="InterPro" id="IPR008979">
    <property type="entry name" value="Galactose-bd-like_sf"/>
</dbReference>
<sequence length="982" mass="112937">MAIVELAALLTVLPAGLVAVYLWLLQSRKGGLPITTADCAYDKSKYGDILNWDKFCLYIHGKPTLIISGEFHYWRLPDKSRWESILKKYRAGGFNCVRIYFHWGYHSPDNGIYKFDDNRDVNYLLNLCESLNLYVLAAPGPYICAETQAGGFPFWVVEKVKRLRNLLFTGFKKYDPEFSDYQKQWFDNILPIIAKHQITEKSGGCVIAVQIENELIEKIINLPFGLHDEMRFLCKVARDCGINVPLFTNDPMELGSFISKPSSNFFNRGSFGGWFTTYKLQHTFDDVYNYYGDAFTRTAYESVLAQGCTMSSIYMTYGGTNWGTLGDIDGYTSYDYSACIREYGYMSSRIRELRLGIHFIRSFSDLFTRTERVKNPNISTSINNVFNLQRKSLMKNVKPGDEVLFSFFRNFNDHQTPMFQVFVAYKEGQRREQKFSMRCLLPYKTSFIALGNYTTITGLNLIFSTLPIHLRIIQNLINEIWIIPVNVGELAFQGDITVDGNLAYTIRKVGHAIHIVSFDDVGGFARIKSPDSNGDLYILRLHKESLSTLHTTFEDSYWAKSNDFTTIPHSPLIVSWGTQNVYFDPSNSLLETQYGDQEHEITILSSKEPADHVRFQSHPTYPLPFVYKKQFTAGEKTSEVHLVPKLVRWSYRTTNFNDLDWRSIDLKNGGPIENFHASGHILYSTKFPSNYSSSKVQLSVNMRHRCTIFVNDHFVGGHTTFSRQLFFPGSKNGPELFKHFGDEKYDITQFLHPNGDEEKNSLVILVESWGLSRQSVIFNDVKNPRGLLSANINGLVKETKLSWNISGVDLRKLDNPYNTTGIPNERKHFDWKESEKGICGHGVVPNDGIRWWCFRFSHPIESKFKDILNAPLRLVLYGAFTSYIFLNDTLIGRYYGNGDCAQHDYYLMDGLLKFGDDENEIIMMVYSWETVNPEEIVVEIRGWEIDDVKKSGNLIKPKKGTDEDIELEVKPWIVRKEFIPLT</sequence>
<evidence type="ECO:0000313" key="6">
    <source>
        <dbReference type="Proteomes" id="UP000789396"/>
    </source>
</evidence>
<keyword evidence="3" id="KW-0812">Transmembrane</keyword>
<dbReference type="Pfam" id="PF01301">
    <property type="entry name" value="Glyco_hydro_35"/>
    <property type="match status" value="2"/>
</dbReference>
<evidence type="ECO:0000256" key="3">
    <source>
        <dbReference type="SAM" id="Phobius"/>
    </source>
</evidence>
<dbReference type="AlphaFoldDB" id="A0A9N9G117"/>
<dbReference type="EMBL" id="CAJVPZ010006124">
    <property type="protein sequence ID" value="CAG8569780.1"/>
    <property type="molecule type" value="Genomic_DNA"/>
</dbReference>
<name>A0A9N9G117_9GLOM</name>
<dbReference type="OrthoDB" id="1657402at2759"/>
<organism evidence="5 6">
    <name type="scientific">Racocetra fulgida</name>
    <dbReference type="NCBI Taxonomy" id="60492"/>
    <lineage>
        <taxon>Eukaryota</taxon>
        <taxon>Fungi</taxon>
        <taxon>Fungi incertae sedis</taxon>
        <taxon>Mucoromycota</taxon>
        <taxon>Glomeromycotina</taxon>
        <taxon>Glomeromycetes</taxon>
        <taxon>Diversisporales</taxon>
        <taxon>Gigasporaceae</taxon>
        <taxon>Racocetra</taxon>
    </lineage>
</organism>
<feature type="domain" description="Glycoside hydrolase 35 catalytic" evidence="4">
    <location>
        <begin position="266"/>
        <end position="355"/>
    </location>
</feature>
<comment type="caution">
    <text evidence="5">The sequence shown here is derived from an EMBL/GenBank/DDBJ whole genome shotgun (WGS) entry which is preliminary data.</text>
</comment>
<dbReference type="GO" id="GO:0005975">
    <property type="term" value="P:carbohydrate metabolic process"/>
    <property type="evidence" value="ECO:0007669"/>
    <property type="project" value="InterPro"/>
</dbReference>
<keyword evidence="3" id="KW-1133">Transmembrane helix</keyword>
<protein>
    <submittedName>
        <fullName evidence="5">2451_t:CDS:1</fullName>
    </submittedName>
</protein>
<dbReference type="SUPFAM" id="SSF49785">
    <property type="entry name" value="Galactose-binding domain-like"/>
    <property type="match status" value="1"/>
</dbReference>
<dbReference type="Proteomes" id="UP000789396">
    <property type="component" value="Unassembled WGS sequence"/>
</dbReference>
<dbReference type="PANTHER" id="PTHR23421">
    <property type="entry name" value="BETA-GALACTOSIDASE RELATED"/>
    <property type="match status" value="1"/>
</dbReference>